<keyword evidence="4 9" id="KW-0863">Zinc-finger</keyword>
<keyword evidence="15" id="KW-1185">Reference proteome</keyword>
<evidence type="ECO:0000256" key="8">
    <source>
        <dbReference type="ARBA" id="ARBA00022840"/>
    </source>
</evidence>
<organism evidence="14 15">
    <name type="scientific">Ceratocystis fimbriata CBS 114723</name>
    <dbReference type="NCBI Taxonomy" id="1035309"/>
    <lineage>
        <taxon>Eukaryota</taxon>
        <taxon>Fungi</taxon>
        <taxon>Dikarya</taxon>
        <taxon>Ascomycota</taxon>
        <taxon>Pezizomycotina</taxon>
        <taxon>Sordariomycetes</taxon>
        <taxon>Hypocreomycetidae</taxon>
        <taxon>Microascales</taxon>
        <taxon>Ceratocystidaceae</taxon>
        <taxon>Ceratocystis</taxon>
    </lineage>
</organism>
<accession>A0A2C5WXP7</accession>
<evidence type="ECO:0000313" key="15">
    <source>
        <dbReference type="Proteomes" id="UP000222788"/>
    </source>
</evidence>
<dbReference type="Proteomes" id="UP000222788">
    <property type="component" value="Unassembled WGS sequence"/>
</dbReference>
<feature type="compositionally biased region" description="Low complexity" evidence="10">
    <location>
        <begin position="58"/>
        <end position="70"/>
    </location>
</feature>
<keyword evidence="5" id="KW-0378">Hydrolase</keyword>
<dbReference type="PANTHER" id="PTHR45626:SF12">
    <property type="entry name" value="DNA REPAIR PROTEIN RAD16"/>
    <property type="match status" value="1"/>
</dbReference>
<dbReference type="Gene3D" id="3.30.40.10">
    <property type="entry name" value="Zinc/RING finger domain, C3HC4 (zinc finger)"/>
    <property type="match status" value="1"/>
</dbReference>
<dbReference type="SMART" id="SM00487">
    <property type="entry name" value="DEXDc"/>
    <property type="match status" value="1"/>
</dbReference>
<dbReference type="STRING" id="1035309.A0A2C5WXP7"/>
<evidence type="ECO:0000256" key="2">
    <source>
        <dbReference type="ARBA" id="ARBA00022723"/>
    </source>
</evidence>
<dbReference type="SUPFAM" id="SSF57850">
    <property type="entry name" value="RING/U-box"/>
    <property type="match status" value="1"/>
</dbReference>
<dbReference type="InterPro" id="IPR001841">
    <property type="entry name" value="Znf_RING"/>
</dbReference>
<sequence length="966" mass="108382">MRRATRSQTQAPNFPLPTFTTNDFAPSTGAQVAGDQPQASGAADSQTLSQSRRYNTRSASQSATPASATPRQTPPPVAQTGVELKSPTFAISPALPLPPHSFASDCGIVASTVPLRTPSDLQSLESGQLAPVNSNNTNIEVCIRAASQIVARRAEAKNMDNSDDEDPFDVDNWGSEEPTRLESGVVVLGNEPAASRPHKRPNPSEQQSSDDPRKRSRFGLNSDFRTAAEVLAEESGVASLAPNRSISILCNADADSSFSLPASTMSAFTFNTHVPLTPEAKVEAELESNPPWEEPLEEPLDDSESENSYASDDDLPNTSNRYFARSASNHESAMHKKHPFLKTMWKDLEAMPPIEKVQAPQPPLISRQLKPFQREGLYWMTEMEKRQWKGGLLGDEMGLGKTIQAVSLIMSDFPTNKPSLVLIPPVALMQWMNEINSYTNGRLKTFVYHNSRAASRKVTVEELLQYHVILISYNSLESLHRRQTKGLARGKRGEPKVLIQTDSPIHQIEFHRTRSTSTAKACFALKATYRWCLSGTPLQNRIGEFFSLLRFINIRPFASYICRACTCESLEWSAEGGMCKHCSCPSIGHYSIFNREILNPIQKQGNYGGGREAFNKLRILTDRIMLRRQKKDHMDVMELPVKELRVSREFFGDVEKDFANSIMNNSQRQFDTYVARRVLLNNYANIFGLIMQMRQVADHPDLILRKDLFGAEGVVECSICESPAEDAIRSRCKHDFCRVCAREFVAGSGQPDCPRCHIPLVIDLKQPELEQDVSNMKNTSIINRIRTENWTSSTKIELLLHELYMLRSDKETLKVIIFSQFTSMLQLIEWRLRHAGFSTVMLDGTMTPAQRAATIDYFVTNVDVECFLVSLRAGGVALNLTEASRVFLIEPWWNPAVEWQSADRCHRIGQSRPCTITNLVIEDSVESRMVMLQEKKAHMIRSTINNDSKAMESLSTQDLMFLFRGT</sequence>
<feature type="compositionally biased region" description="Acidic residues" evidence="10">
    <location>
        <begin position="294"/>
        <end position="315"/>
    </location>
</feature>
<dbReference type="InterPro" id="IPR018957">
    <property type="entry name" value="Znf_C3HC4_RING-type"/>
</dbReference>
<dbReference type="Pfam" id="PF00097">
    <property type="entry name" value="zf-C3HC4"/>
    <property type="match status" value="1"/>
</dbReference>
<dbReference type="GO" id="GO:0005634">
    <property type="term" value="C:nucleus"/>
    <property type="evidence" value="ECO:0007669"/>
    <property type="project" value="TreeGrafter"/>
</dbReference>
<dbReference type="PROSITE" id="PS50089">
    <property type="entry name" value="ZF_RING_2"/>
    <property type="match status" value="1"/>
</dbReference>
<dbReference type="CDD" id="cd18793">
    <property type="entry name" value="SF2_C_SNF"/>
    <property type="match status" value="1"/>
</dbReference>
<dbReference type="SMART" id="SM00184">
    <property type="entry name" value="RING"/>
    <property type="match status" value="1"/>
</dbReference>
<dbReference type="GO" id="GO:0004386">
    <property type="term" value="F:helicase activity"/>
    <property type="evidence" value="ECO:0007669"/>
    <property type="project" value="UniProtKB-KW"/>
</dbReference>
<dbReference type="SMART" id="SM00490">
    <property type="entry name" value="HELICc"/>
    <property type="match status" value="1"/>
</dbReference>
<reference evidence="14 15" key="1">
    <citation type="journal article" date="2013" name="Fungal Biol.">
        <title>Analysis of microsatellite markers in the genome of the plant pathogen Ceratocystis fimbriata.</title>
        <authorList>
            <person name="Simpson M.C."/>
            <person name="Wilken P.M."/>
            <person name="Coetzee M.P."/>
            <person name="Wingfield M.J."/>
            <person name="Wingfield B.D."/>
        </authorList>
    </citation>
    <scope>NUCLEOTIDE SEQUENCE [LARGE SCALE GENOMIC DNA]</scope>
    <source>
        <strain evidence="14 15">CBS 114723</strain>
    </source>
</reference>
<dbReference type="InterPro" id="IPR027417">
    <property type="entry name" value="P-loop_NTPase"/>
</dbReference>
<dbReference type="PROSITE" id="PS00518">
    <property type="entry name" value="ZF_RING_1"/>
    <property type="match status" value="1"/>
</dbReference>
<proteinExistence type="inferred from homology"/>
<feature type="domain" description="RING-type" evidence="11">
    <location>
        <begin position="717"/>
        <end position="757"/>
    </location>
</feature>
<evidence type="ECO:0000256" key="4">
    <source>
        <dbReference type="ARBA" id="ARBA00022771"/>
    </source>
</evidence>
<evidence type="ECO:0000259" key="13">
    <source>
        <dbReference type="PROSITE" id="PS51194"/>
    </source>
</evidence>
<dbReference type="InterPro" id="IPR038718">
    <property type="entry name" value="SNF2-like_sf"/>
</dbReference>
<dbReference type="InterPro" id="IPR013083">
    <property type="entry name" value="Znf_RING/FYVE/PHD"/>
</dbReference>
<evidence type="ECO:0000256" key="10">
    <source>
        <dbReference type="SAM" id="MobiDB-lite"/>
    </source>
</evidence>
<dbReference type="InterPro" id="IPR049730">
    <property type="entry name" value="SNF2/RAD54-like_C"/>
</dbReference>
<dbReference type="InterPro" id="IPR000330">
    <property type="entry name" value="SNF2_N"/>
</dbReference>
<evidence type="ECO:0000256" key="1">
    <source>
        <dbReference type="ARBA" id="ARBA00007025"/>
    </source>
</evidence>
<feature type="region of interest" description="Disordered" evidence="10">
    <location>
        <begin position="1"/>
        <end position="80"/>
    </location>
</feature>
<dbReference type="GO" id="GO:0008094">
    <property type="term" value="F:ATP-dependent activity, acting on DNA"/>
    <property type="evidence" value="ECO:0007669"/>
    <property type="project" value="TreeGrafter"/>
</dbReference>
<dbReference type="GO" id="GO:0016787">
    <property type="term" value="F:hydrolase activity"/>
    <property type="evidence" value="ECO:0007669"/>
    <property type="project" value="UniProtKB-KW"/>
</dbReference>
<feature type="compositionally biased region" description="Polar residues" evidence="10">
    <location>
        <begin position="1"/>
        <end position="30"/>
    </location>
</feature>
<reference evidence="14 15" key="2">
    <citation type="journal article" date="2013" name="IMA Fungus">
        <title>IMA Genome-F 1: Ceratocystis fimbriata: Draft nuclear genome sequence for the plant pathogen, Ceratocystis fimbriata.</title>
        <authorList>
            <person name="Wilken P.M."/>
            <person name="Steenkamp E.T."/>
            <person name="Wingfield M.J."/>
            <person name="de Beer Z.W."/>
            <person name="Wingfield B.D."/>
        </authorList>
    </citation>
    <scope>NUCLEOTIDE SEQUENCE [LARGE SCALE GENOMIC DNA]</scope>
    <source>
        <strain evidence="14 15">CBS 114723</strain>
    </source>
</reference>
<dbReference type="Gene3D" id="3.40.50.10810">
    <property type="entry name" value="Tandem AAA-ATPase domain"/>
    <property type="match status" value="1"/>
</dbReference>
<feature type="region of interest" description="Disordered" evidence="10">
    <location>
        <begin position="155"/>
        <end position="218"/>
    </location>
</feature>
<dbReference type="EMBL" id="APWK03000040">
    <property type="protein sequence ID" value="PHH53599.1"/>
    <property type="molecule type" value="Genomic_DNA"/>
</dbReference>
<evidence type="ECO:0000256" key="7">
    <source>
        <dbReference type="ARBA" id="ARBA00022833"/>
    </source>
</evidence>
<dbReference type="OrthoDB" id="448448at2759"/>
<evidence type="ECO:0000256" key="9">
    <source>
        <dbReference type="PROSITE-ProRule" id="PRU00175"/>
    </source>
</evidence>
<evidence type="ECO:0000259" key="12">
    <source>
        <dbReference type="PROSITE" id="PS51192"/>
    </source>
</evidence>
<evidence type="ECO:0000256" key="3">
    <source>
        <dbReference type="ARBA" id="ARBA00022741"/>
    </source>
</evidence>
<protein>
    <submittedName>
        <fullName evidence="14">DNA repair protein RAD16</fullName>
    </submittedName>
</protein>
<dbReference type="Pfam" id="PF00271">
    <property type="entry name" value="Helicase_C"/>
    <property type="match status" value="1"/>
</dbReference>
<keyword evidence="7" id="KW-0862">Zinc</keyword>
<dbReference type="InterPro" id="IPR017907">
    <property type="entry name" value="Znf_RING_CS"/>
</dbReference>
<dbReference type="PANTHER" id="PTHR45626">
    <property type="entry name" value="TRANSCRIPTION TERMINATION FACTOR 2-RELATED"/>
    <property type="match status" value="1"/>
</dbReference>
<keyword evidence="3" id="KW-0547">Nucleotide-binding</keyword>
<feature type="region of interest" description="Disordered" evidence="10">
    <location>
        <begin position="282"/>
        <end position="321"/>
    </location>
</feature>
<dbReference type="InterPro" id="IPR050628">
    <property type="entry name" value="SNF2_RAD54_helicase_TF"/>
</dbReference>
<dbReference type="InterPro" id="IPR014001">
    <property type="entry name" value="Helicase_ATP-bd"/>
</dbReference>
<keyword evidence="2" id="KW-0479">Metal-binding</keyword>
<comment type="similarity">
    <text evidence="1">Belongs to the SNF2/RAD54 helicase family.</text>
</comment>
<comment type="caution">
    <text evidence="14">The sequence shown here is derived from an EMBL/GenBank/DDBJ whole genome shotgun (WGS) entry which is preliminary data.</text>
</comment>
<keyword evidence="8" id="KW-0067">ATP-binding</keyword>
<evidence type="ECO:0000259" key="11">
    <source>
        <dbReference type="PROSITE" id="PS50089"/>
    </source>
</evidence>
<dbReference type="GO" id="GO:0005524">
    <property type="term" value="F:ATP binding"/>
    <property type="evidence" value="ECO:0007669"/>
    <property type="project" value="UniProtKB-KW"/>
</dbReference>
<dbReference type="GO" id="GO:0008270">
    <property type="term" value="F:zinc ion binding"/>
    <property type="evidence" value="ECO:0007669"/>
    <property type="project" value="UniProtKB-KW"/>
</dbReference>
<dbReference type="PROSITE" id="PS51194">
    <property type="entry name" value="HELICASE_CTER"/>
    <property type="match status" value="1"/>
</dbReference>
<dbReference type="InterPro" id="IPR001650">
    <property type="entry name" value="Helicase_C-like"/>
</dbReference>
<feature type="domain" description="Helicase ATP-binding" evidence="12">
    <location>
        <begin position="382"/>
        <end position="555"/>
    </location>
</feature>
<evidence type="ECO:0000256" key="5">
    <source>
        <dbReference type="ARBA" id="ARBA00022801"/>
    </source>
</evidence>
<dbReference type="SUPFAM" id="SSF52540">
    <property type="entry name" value="P-loop containing nucleoside triphosphate hydrolases"/>
    <property type="match status" value="2"/>
</dbReference>
<gene>
    <name evidence="14" type="primary">RAD16</name>
    <name evidence="14" type="ORF">CFIMG_001467RA</name>
</gene>
<dbReference type="CDD" id="cd18008">
    <property type="entry name" value="DEXDc_SHPRH-like"/>
    <property type="match status" value="1"/>
</dbReference>
<evidence type="ECO:0000256" key="6">
    <source>
        <dbReference type="ARBA" id="ARBA00022806"/>
    </source>
</evidence>
<feature type="domain" description="Helicase C-terminal" evidence="13">
    <location>
        <begin position="798"/>
        <end position="955"/>
    </location>
</feature>
<evidence type="ECO:0000313" key="14">
    <source>
        <dbReference type="EMBL" id="PHH53599.1"/>
    </source>
</evidence>
<keyword evidence="6" id="KW-0347">Helicase</keyword>
<dbReference type="PROSITE" id="PS51192">
    <property type="entry name" value="HELICASE_ATP_BIND_1"/>
    <property type="match status" value="1"/>
</dbReference>
<dbReference type="AlphaFoldDB" id="A0A2C5WXP7"/>
<dbReference type="Pfam" id="PF00176">
    <property type="entry name" value="SNF2-rel_dom"/>
    <property type="match status" value="1"/>
</dbReference>
<name>A0A2C5WXP7_9PEZI</name>
<dbReference type="Gene3D" id="3.40.50.300">
    <property type="entry name" value="P-loop containing nucleotide triphosphate hydrolases"/>
    <property type="match status" value="1"/>
</dbReference>
<dbReference type="GO" id="GO:0006289">
    <property type="term" value="P:nucleotide-excision repair"/>
    <property type="evidence" value="ECO:0007669"/>
    <property type="project" value="TreeGrafter"/>
</dbReference>
<feature type="compositionally biased region" description="Polar residues" evidence="10">
    <location>
        <begin position="37"/>
        <end position="57"/>
    </location>
</feature>